<accession>A0A224Z457</accession>
<keyword evidence="4" id="KW-0539">Nucleus</keyword>
<dbReference type="InterPro" id="IPR038348">
    <property type="entry name" value="SLED_sf"/>
</dbReference>
<evidence type="ECO:0000256" key="1">
    <source>
        <dbReference type="ARBA" id="ARBA00004123"/>
    </source>
</evidence>
<evidence type="ECO:0000256" key="3">
    <source>
        <dbReference type="ARBA" id="ARBA00022737"/>
    </source>
</evidence>
<dbReference type="Gene3D" id="2.30.30.140">
    <property type="match status" value="4"/>
</dbReference>
<dbReference type="SUPFAM" id="SSF47769">
    <property type="entry name" value="SAM/Pointed domain"/>
    <property type="match status" value="1"/>
</dbReference>
<dbReference type="SUPFAM" id="SSF63748">
    <property type="entry name" value="Tudor/PWWP/MBT"/>
    <property type="match status" value="4"/>
</dbReference>
<dbReference type="CDD" id="cd20096">
    <property type="entry name" value="MBT_SFMBT_rpt4"/>
    <property type="match status" value="1"/>
</dbReference>
<dbReference type="GO" id="GO:0003682">
    <property type="term" value="F:chromatin binding"/>
    <property type="evidence" value="ECO:0007669"/>
    <property type="project" value="TreeGrafter"/>
</dbReference>
<dbReference type="InterPro" id="IPR021987">
    <property type="entry name" value="SLED"/>
</dbReference>
<keyword evidence="2" id="KW-0678">Repressor</keyword>
<dbReference type="CDD" id="cd20095">
    <property type="entry name" value="MBT_SFMBT_rpt3"/>
    <property type="match status" value="1"/>
</dbReference>
<organism evidence="8">
    <name type="scientific">Rhipicephalus zambeziensis</name>
    <dbReference type="NCBI Taxonomy" id="60191"/>
    <lineage>
        <taxon>Eukaryota</taxon>
        <taxon>Metazoa</taxon>
        <taxon>Ecdysozoa</taxon>
        <taxon>Arthropoda</taxon>
        <taxon>Chelicerata</taxon>
        <taxon>Arachnida</taxon>
        <taxon>Acari</taxon>
        <taxon>Parasitiformes</taxon>
        <taxon>Ixodida</taxon>
        <taxon>Ixodoidea</taxon>
        <taxon>Ixodidae</taxon>
        <taxon>Rhipicephalinae</taxon>
        <taxon>Rhipicephalus</taxon>
        <taxon>Rhipicephalus</taxon>
    </lineage>
</organism>
<dbReference type="InterPro" id="IPR004092">
    <property type="entry name" value="Mbt"/>
</dbReference>
<feature type="repeat" description="MBT" evidence="5">
    <location>
        <begin position="33"/>
        <end position="143"/>
    </location>
</feature>
<dbReference type="GO" id="GO:0005634">
    <property type="term" value="C:nucleus"/>
    <property type="evidence" value="ECO:0007669"/>
    <property type="project" value="UniProtKB-SubCell"/>
</dbReference>
<feature type="compositionally biased region" description="Low complexity" evidence="6">
    <location>
        <begin position="684"/>
        <end position="702"/>
    </location>
</feature>
<evidence type="ECO:0000256" key="2">
    <source>
        <dbReference type="ARBA" id="ARBA00022491"/>
    </source>
</evidence>
<dbReference type="PANTHER" id="PTHR12247">
    <property type="entry name" value="POLYCOMB GROUP PROTEIN"/>
    <property type="match status" value="1"/>
</dbReference>
<dbReference type="Pfam" id="PF02820">
    <property type="entry name" value="MBT"/>
    <property type="match status" value="4"/>
</dbReference>
<feature type="repeat" description="MBT" evidence="5">
    <location>
        <begin position="262"/>
        <end position="373"/>
    </location>
</feature>
<feature type="region of interest" description="Disordered" evidence="6">
    <location>
        <begin position="478"/>
        <end position="519"/>
    </location>
</feature>
<feature type="domain" description="SLED" evidence="7">
    <location>
        <begin position="527"/>
        <end position="641"/>
    </location>
</feature>
<dbReference type="Gene3D" id="1.10.150.50">
    <property type="entry name" value="Transcription Factor, Ets-1"/>
    <property type="match status" value="1"/>
</dbReference>
<dbReference type="EMBL" id="GFPF01011603">
    <property type="protein sequence ID" value="MAA22749.1"/>
    <property type="molecule type" value="Transcribed_RNA"/>
</dbReference>
<feature type="region of interest" description="Disordered" evidence="6">
    <location>
        <begin position="1"/>
        <end position="34"/>
    </location>
</feature>
<feature type="compositionally biased region" description="Low complexity" evidence="6">
    <location>
        <begin position="501"/>
        <end position="519"/>
    </location>
</feature>
<protein>
    <submittedName>
        <fullName evidence="8">Scm-like with four MBT domains protein 2</fullName>
    </submittedName>
</protein>
<name>A0A224Z457_9ACAR</name>
<reference evidence="8" key="1">
    <citation type="journal article" date="2017" name="Parasit. Vectors">
        <title>Sialotranscriptomics of Rhipicephalus zambeziensis reveals intricate expression profiles of secretory proteins and suggests tight temporal transcriptional regulation during blood-feeding.</title>
        <authorList>
            <person name="de Castro M.H."/>
            <person name="de Klerk D."/>
            <person name="Pienaar R."/>
            <person name="Rees D.J.G."/>
            <person name="Mans B.J."/>
        </authorList>
    </citation>
    <scope>NUCLEOTIDE SEQUENCE</scope>
    <source>
        <tissue evidence="8">Salivary glands</tissue>
    </source>
</reference>
<proteinExistence type="predicted"/>
<dbReference type="AlphaFoldDB" id="A0A224Z457"/>
<dbReference type="InterPro" id="IPR013761">
    <property type="entry name" value="SAM/pointed_sf"/>
</dbReference>
<dbReference type="PANTHER" id="PTHR12247:SF132">
    <property type="entry name" value="POLYCOMB PROTEIN SCM"/>
    <property type="match status" value="1"/>
</dbReference>
<feature type="repeat" description="MBT" evidence="5">
    <location>
        <begin position="381"/>
        <end position="478"/>
    </location>
</feature>
<evidence type="ECO:0000313" key="8">
    <source>
        <dbReference type="EMBL" id="MAA22749.1"/>
    </source>
</evidence>
<dbReference type="CDD" id="cd20094">
    <property type="entry name" value="MBT_SFMBT_rpt2"/>
    <property type="match status" value="1"/>
</dbReference>
<dbReference type="Gene3D" id="3.90.1150.190">
    <property type="entry name" value="SLED domain"/>
    <property type="match status" value="1"/>
</dbReference>
<comment type="subcellular location">
    <subcellularLocation>
        <location evidence="1">Nucleus</location>
    </subcellularLocation>
</comment>
<dbReference type="CDD" id="cd20093">
    <property type="entry name" value="MBT_SFMBT_rpt1"/>
    <property type="match status" value="1"/>
</dbReference>
<dbReference type="SMART" id="SM00561">
    <property type="entry name" value="MBT"/>
    <property type="match status" value="4"/>
</dbReference>
<dbReference type="InterPro" id="IPR050548">
    <property type="entry name" value="PcG_chromatin_remod_factors"/>
</dbReference>
<dbReference type="Pfam" id="PF12140">
    <property type="entry name" value="SLED"/>
    <property type="match status" value="1"/>
</dbReference>
<feature type="region of interest" description="Disordered" evidence="6">
    <location>
        <begin position="668"/>
        <end position="806"/>
    </location>
</feature>
<evidence type="ECO:0000256" key="4">
    <source>
        <dbReference type="ARBA" id="ARBA00023242"/>
    </source>
</evidence>
<dbReference type="GO" id="GO:0045892">
    <property type="term" value="P:negative regulation of DNA-templated transcription"/>
    <property type="evidence" value="ECO:0007669"/>
    <property type="project" value="TreeGrafter"/>
</dbReference>
<evidence type="ECO:0000256" key="6">
    <source>
        <dbReference type="SAM" id="MobiDB-lite"/>
    </source>
</evidence>
<dbReference type="PROSITE" id="PS51079">
    <property type="entry name" value="MBT"/>
    <property type="match status" value="4"/>
</dbReference>
<feature type="region of interest" description="Disordered" evidence="6">
    <location>
        <begin position="827"/>
        <end position="870"/>
    </location>
</feature>
<feature type="compositionally biased region" description="Low complexity" evidence="6">
    <location>
        <begin position="725"/>
        <end position="743"/>
    </location>
</feature>
<feature type="compositionally biased region" description="Polar residues" evidence="6">
    <location>
        <begin position="829"/>
        <end position="858"/>
    </location>
</feature>
<dbReference type="GO" id="GO:0042393">
    <property type="term" value="F:histone binding"/>
    <property type="evidence" value="ECO:0007669"/>
    <property type="project" value="TreeGrafter"/>
</dbReference>
<feature type="repeat" description="MBT" evidence="5">
    <location>
        <begin position="151"/>
        <end position="252"/>
    </location>
</feature>
<feature type="compositionally biased region" description="Basic residues" evidence="6">
    <location>
        <begin position="668"/>
        <end position="681"/>
    </location>
</feature>
<evidence type="ECO:0000256" key="5">
    <source>
        <dbReference type="PROSITE-ProRule" id="PRU00459"/>
    </source>
</evidence>
<sequence length="954" mass="104284">MSGKVPVSPKKEGSPHKRQSLTGTTEDDGEAEFHWDDYLESTQSEPVPATAFAHVEHSLESGLRPGMKLEVPLSTADGGNGNGGNGSGVYWLASVVTTCGPLLSLRYLGYGADRSADFWCDVGTNEVHPLGWCARNHKPLKPPPAIVEKHLDWEKLLADELKSAVTVPSYVLEMKGSAPIDQIQPNMKLLVLEEENPLNGWAASVLKNVGGRLLLRYDGCNDPHWDLWLFYLSHRVKALDTPSHGDQNYRPPQCIENLHSLDQWKRILRDSMEEAQKYNGKILANILQPPVPLSEHSFEVGHKVELLNPTSRTEACPATVTATLGSGQWFLVQVDDLRHPSEAPPLVRCCHARSQTLLPVGWAQENGLTLLAPPGYPSETFNWDAYLKSCGAKAAPRSCFHLEEDSLGFEPNQKLEVVNGKNPNELCVGTVERVCPPLVWVRLEDGTEGGSSVVLPLRSQQLFPVGWCGSNGWPLRKPRDWAPPRRTPAPSPLRRAGGNVAAPSSSAAAADTTSKKSGSVEAKSGWCPALHLNHRCFSGPLLSKGRLAELPRQTGPGPVALVLREVLAQLIGVAYKPSRVLAILQLRGSPTPGMHQQILKAKYKGKTYRATVETVRSSGEVGAFCRSICEKLECCPNLFGPTSFGENSCPDNCSGLTKTKYTYHFVRKRHKRQMAMRKAKQARSESPASGANASSSGSTGEPSEPKKSRLDVTAPERGTSSQEVSTTSTSATSATSAAAAAAAVKKSERLSNRQAPRPAARIGHRPPGRPPGRPPKSANRQPPPIEPSTARPPEDRPGVRTRGARLPDFKTLNLDLRWQKPLRARLVSNKKQQQQQASRSDTPDSLSSEGTAESVSSTQLQQQQQQQPRHHIPQLCLDSNPIEWSVGDVARFVSGTNCAYLVRALQEQEIDGQALLLLTLPLVQEFLELQPDPAIQFCQLLERIKLAFYVQYAK</sequence>
<evidence type="ECO:0000259" key="7">
    <source>
        <dbReference type="Pfam" id="PF12140"/>
    </source>
</evidence>
<keyword evidence="3" id="KW-0677">Repeat</keyword>